<dbReference type="PANTHER" id="PTHR39336">
    <property type="entry name" value="PYRIDOXAMINE PHOSPHATE OXIDASE FAMILY PROTEIN (AFU_ORTHOLOGUE AFUA_6G11440)"/>
    <property type="match status" value="1"/>
</dbReference>
<dbReference type="InterPro" id="IPR011576">
    <property type="entry name" value="Pyridox_Oxase_N"/>
</dbReference>
<feature type="transmembrane region" description="Helical" evidence="1">
    <location>
        <begin position="225"/>
        <end position="244"/>
    </location>
</feature>
<reference evidence="3 4" key="1">
    <citation type="submission" date="2020-03" db="EMBL/GenBank/DDBJ databases">
        <title>Draft Genome Sequence of Cudoniella acicularis.</title>
        <authorList>
            <person name="Buettner E."/>
            <person name="Kellner H."/>
        </authorList>
    </citation>
    <scope>NUCLEOTIDE SEQUENCE [LARGE SCALE GENOMIC DNA]</scope>
    <source>
        <strain evidence="3 4">DSM 108380</strain>
    </source>
</reference>
<keyword evidence="1" id="KW-0812">Transmembrane</keyword>
<dbReference type="InterPro" id="IPR012349">
    <property type="entry name" value="Split_barrel_FMN-bd"/>
</dbReference>
<dbReference type="Proteomes" id="UP000566819">
    <property type="component" value="Unassembled WGS sequence"/>
</dbReference>
<keyword evidence="4" id="KW-1185">Reference proteome</keyword>
<evidence type="ECO:0000259" key="2">
    <source>
        <dbReference type="Pfam" id="PF01243"/>
    </source>
</evidence>
<dbReference type="OrthoDB" id="539398at2759"/>
<keyword evidence="1" id="KW-0472">Membrane</keyword>
<feature type="domain" description="Pyridoxamine 5'-phosphate oxidase N-terminal" evidence="2">
    <location>
        <begin position="11"/>
        <end position="136"/>
    </location>
</feature>
<name>A0A8H4R2F6_9HELO</name>
<dbReference type="PANTHER" id="PTHR39336:SF1">
    <property type="entry name" value="PYRIDOXAMINE PHOSPHATE OXIDASE FAMILY PROTEIN (AFU_ORTHOLOGUE AFUA_6G11440)"/>
    <property type="match status" value="1"/>
</dbReference>
<protein>
    <recommendedName>
        <fullName evidence="2">Pyridoxamine 5'-phosphate oxidase N-terminal domain-containing protein</fullName>
    </recommendedName>
</protein>
<evidence type="ECO:0000313" key="4">
    <source>
        <dbReference type="Proteomes" id="UP000566819"/>
    </source>
</evidence>
<dbReference type="Pfam" id="PF01243">
    <property type="entry name" value="PNPOx_N"/>
    <property type="match status" value="1"/>
</dbReference>
<sequence>MVQFFPTLTESHTEWCLSQPLFFTASAPLHGTHINISPKGLPTSTFTIFSPSQCGYIDATGSGAETISHIYENGRVTIMFCSFGPSPRIMRLFCTGRVVEWDTSEFETLIQKIGKKRVDGARAVIILDIWKVQTSCGYGVPKVAMKKVGNGDEEKAEDVFEDRDTLGHWAGKQVEKNEIGAYQMKNNAESLDGLPGLKSARRDRGEWIPFVDARVWAKGVLVERGALTVGFLMGVVMVLLMQFLQRLLSV</sequence>
<dbReference type="Gene3D" id="2.30.110.10">
    <property type="entry name" value="Electron Transport, Fmn-binding Protein, Chain A"/>
    <property type="match status" value="1"/>
</dbReference>
<proteinExistence type="predicted"/>
<evidence type="ECO:0000256" key="1">
    <source>
        <dbReference type="SAM" id="Phobius"/>
    </source>
</evidence>
<evidence type="ECO:0000313" key="3">
    <source>
        <dbReference type="EMBL" id="KAF4621541.1"/>
    </source>
</evidence>
<comment type="caution">
    <text evidence="3">The sequence shown here is derived from an EMBL/GenBank/DDBJ whole genome shotgun (WGS) entry which is preliminary data.</text>
</comment>
<dbReference type="SUPFAM" id="SSF50475">
    <property type="entry name" value="FMN-binding split barrel"/>
    <property type="match status" value="1"/>
</dbReference>
<organism evidence="3 4">
    <name type="scientific">Cudoniella acicularis</name>
    <dbReference type="NCBI Taxonomy" id="354080"/>
    <lineage>
        <taxon>Eukaryota</taxon>
        <taxon>Fungi</taxon>
        <taxon>Dikarya</taxon>
        <taxon>Ascomycota</taxon>
        <taxon>Pezizomycotina</taxon>
        <taxon>Leotiomycetes</taxon>
        <taxon>Helotiales</taxon>
        <taxon>Tricladiaceae</taxon>
        <taxon>Cudoniella</taxon>
    </lineage>
</organism>
<gene>
    <name evidence="3" type="ORF">G7Y89_g14533</name>
</gene>
<dbReference type="EMBL" id="JAAMPI010001951">
    <property type="protein sequence ID" value="KAF4621541.1"/>
    <property type="molecule type" value="Genomic_DNA"/>
</dbReference>
<dbReference type="AlphaFoldDB" id="A0A8H4R2F6"/>
<accession>A0A8H4R2F6</accession>
<keyword evidence="1" id="KW-1133">Transmembrane helix</keyword>